<protein>
    <submittedName>
        <fullName evidence="1">Uncharacterized protein</fullName>
    </submittedName>
</protein>
<dbReference type="AlphaFoldDB" id="A0A9P0MC16"/>
<name>A0A9P0MC16_ACAOB</name>
<evidence type="ECO:0000313" key="2">
    <source>
        <dbReference type="Proteomes" id="UP001152888"/>
    </source>
</evidence>
<dbReference type="EMBL" id="CAKOFQ010008290">
    <property type="protein sequence ID" value="CAH2013198.1"/>
    <property type="molecule type" value="Genomic_DNA"/>
</dbReference>
<accession>A0A9P0MC16</accession>
<evidence type="ECO:0000313" key="1">
    <source>
        <dbReference type="EMBL" id="CAH2013198.1"/>
    </source>
</evidence>
<gene>
    <name evidence="1" type="ORF">ACAOBT_LOCUS33277</name>
</gene>
<sequence>MKDWDVTSELYKELNIFNLNQLLELEQCKFIHTVITKAQKGNTEIQFTNDTHKYNTRTHIYIYMYNVSTIGLNNPKSQASNAYNKLPNSIKSINNSFICFAKKLKDHIRSK</sequence>
<proteinExistence type="predicted"/>
<comment type="caution">
    <text evidence="1">The sequence shown here is derived from an EMBL/GenBank/DDBJ whole genome shotgun (WGS) entry which is preliminary data.</text>
</comment>
<dbReference type="Proteomes" id="UP001152888">
    <property type="component" value="Unassembled WGS sequence"/>
</dbReference>
<keyword evidence="2" id="KW-1185">Reference proteome</keyword>
<organism evidence="1 2">
    <name type="scientific">Acanthoscelides obtectus</name>
    <name type="common">Bean weevil</name>
    <name type="synonym">Bruchus obtectus</name>
    <dbReference type="NCBI Taxonomy" id="200917"/>
    <lineage>
        <taxon>Eukaryota</taxon>
        <taxon>Metazoa</taxon>
        <taxon>Ecdysozoa</taxon>
        <taxon>Arthropoda</taxon>
        <taxon>Hexapoda</taxon>
        <taxon>Insecta</taxon>
        <taxon>Pterygota</taxon>
        <taxon>Neoptera</taxon>
        <taxon>Endopterygota</taxon>
        <taxon>Coleoptera</taxon>
        <taxon>Polyphaga</taxon>
        <taxon>Cucujiformia</taxon>
        <taxon>Chrysomeloidea</taxon>
        <taxon>Chrysomelidae</taxon>
        <taxon>Bruchinae</taxon>
        <taxon>Bruchini</taxon>
        <taxon>Acanthoscelides</taxon>
    </lineage>
</organism>
<reference evidence="1" key="1">
    <citation type="submission" date="2022-03" db="EMBL/GenBank/DDBJ databases">
        <authorList>
            <person name="Sayadi A."/>
        </authorList>
    </citation>
    <scope>NUCLEOTIDE SEQUENCE</scope>
</reference>